<dbReference type="AlphaFoldDB" id="A0A9E2BN62"/>
<dbReference type="EMBL" id="QLTW01000286">
    <property type="protein sequence ID" value="MBT9146049.1"/>
    <property type="molecule type" value="Genomic_DNA"/>
</dbReference>
<evidence type="ECO:0000313" key="2">
    <source>
        <dbReference type="Proteomes" id="UP000811545"/>
    </source>
</evidence>
<reference evidence="1 2" key="1">
    <citation type="journal article" date="2021" name="bioRxiv">
        <title>Unique metabolic strategies in Hadean analogues reveal hints for primordial physiology.</title>
        <authorList>
            <person name="Nobu M.K."/>
            <person name="Nakai R."/>
            <person name="Tamazawa S."/>
            <person name="Mori H."/>
            <person name="Toyoda A."/>
            <person name="Ijiri A."/>
            <person name="Suzuki S."/>
            <person name="Kurokawa K."/>
            <person name="Kamagata Y."/>
            <person name="Tamaki H."/>
        </authorList>
    </citation>
    <scope>NUCLEOTIDE SEQUENCE [LARGE SCALE GENOMIC DNA]</scope>
    <source>
        <strain evidence="1">BS525</strain>
    </source>
</reference>
<name>A0A9E2BN62_PSYF1</name>
<evidence type="ECO:0000313" key="1">
    <source>
        <dbReference type="EMBL" id="MBT9146049.1"/>
    </source>
</evidence>
<sequence>MLKLVTPLTQVDSSPLYALNSRTITRDGNEFIYLEGVAGTLANSWVTFNAEGRTALAATGARGRAGIAMAAIVAARFGWYQIYGSAVGRVLAGFVNNGLVYLTTTAGSVSNTVVAANLVVGAIGRSAVVGEVATIELNYPFATNVVG</sequence>
<gene>
    <name evidence="1" type="ORF">DDT42_01928</name>
</gene>
<organism evidence="1 2">
    <name type="scientific">Psychracetigena formicireducens</name>
    <dbReference type="NCBI Taxonomy" id="2986056"/>
    <lineage>
        <taxon>Bacteria</taxon>
        <taxon>Bacillati</taxon>
        <taxon>Candidatus Lithacetigenota</taxon>
        <taxon>Candidatus Psychracetigena</taxon>
    </lineage>
</organism>
<protein>
    <submittedName>
        <fullName evidence="1">Uncharacterized protein</fullName>
    </submittedName>
</protein>
<comment type="caution">
    <text evidence="1">The sequence shown here is derived from an EMBL/GenBank/DDBJ whole genome shotgun (WGS) entry which is preliminary data.</text>
</comment>
<proteinExistence type="predicted"/>
<accession>A0A9E2BN62</accession>
<dbReference type="Proteomes" id="UP000811545">
    <property type="component" value="Unassembled WGS sequence"/>
</dbReference>